<keyword evidence="1" id="KW-0472">Membrane</keyword>
<accession>A0ABX0H896</accession>
<reference evidence="2 3" key="1">
    <citation type="submission" date="2020-03" db="EMBL/GenBank/DDBJ databases">
        <title>Cyclobacterium plantarum sp. nov., a marine bacterium isolated from a coastal-marine wetland.</title>
        <authorList>
            <person name="Sanchez-Porro C."/>
            <person name="Ventosa A."/>
            <person name="Amoozegar M."/>
        </authorList>
    </citation>
    <scope>NUCLEOTIDE SEQUENCE [LARGE SCALE GENOMIC DNA]</scope>
    <source>
        <strain evidence="2 3">GBPx2</strain>
    </source>
</reference>
<dbReference type="EMBL" id="JAANYN010000005">
    <property type="protein sequence ID" value="NHE57879.1"/>
    <property type="molecule type" value="Genomic_DNA"/>
</dbReference>
<evidence type="ECO:0000313" key="3">
    <source>
        <dbReference type="Proteomes" id="UP000649799"/>
    </source>
</evidence>
<comment type="caution">
    <text evidence="2">The sequence shown here is derived from an EMBL/GenBank/DDBJ whole genome shotgun (WGS) entry which is preliminary data.</text>
</comment>
<protein>
    <submittedName>
        <fullName evidence="2">Uncharacterized protein</fullName>
    </submittedName>
</protein>
<dbReference type="Proteomes" id="UP000649799">
    <property type="component" value="Unassembled WGS sequence"/>
</dbReference>
<keyword evidence="3" id="KW-1185">Reference proteome</keyword>
<evidence type="ECO:0000313" key="2">
    <source>
        <dbReference type="EMBL" id="NHE57879.1"/>
    </source>
</evidence>
<keyword evidence="1" id="KW-1133">Transmembrane helix</keyword>
<name>A0ABX0H896_9BACT</name>
<feature type="transmembrane region" description="Helical" evidence="1">
    <location>
        <begin position="28"/>
        <end position="48"/>
    </location>
</feature>
<gene>
    <name evidence="2" type="ORF">G9Q97_13775</name>
</gene>
<sequence length="65" mass="7659">MKIAIRGFAWWLMKAWLSGYTYRIDFEWWFAPVAALVILSIAYLTVTFQALHAARMKVVYTLKTE</sequence>
<evidence type="ECO:0000256" key="1">
    <source>
        <dbReference type="SAM" id="Phobius"/>
    </source>
</evidence>
<proteinExistence type="predicted"/>
<keyword evidence="1" id="KW-0812">Transmembrane</keyword>
<organism evidence="2 3">
    <name type="scientific">Cyclobacterium plantarum</name>
    <dbReference type="NCBI Taxonomy" id="2716263"/>
    <lineage>
        <taxon>Bacteria</taxon>
        <taxon>Pseudomonadati</taxon>
        <taxon>Bacteroidota</taxon>
        <taxon>Cytophagia</taxon>
        <taxon>Cytophagales</taxon>
        <taxon>Cyclobacteriaceae</taxon>
        <taxon>Cyclobacterium</taxon>
    </lineage>
</organism>
<dbReference type="RefSeq" id="WP_166147757.1">
    <property type="nucleotide sequence ID" value="NZ_JAANYN010000005.1"/>
</dbReference>